<dbReference type="PANTHER" id="PTHR34220:SF7">
    <property type="entry name" value="SENSOR HISTIDINE KINASE YPDA"/>
    <property type="match status" value="1"/>
</dbReference>
<dbReference type="InterPro" id="IPR003594">
    <property type="entry name" value="HATPase_dom"/>
</dbReference>
<dbReference type="InterPro" id="IPR005467">
    <property type="entry name" value="His_kinase_dom"/>
</dbReference>
<dbReference type="EC" id="2.7.13.3" evidence="3"/>
<evidence type="ECO:0000259" key="16">
    <source>
        <dbReference type="PROSITE" id="PS50885"/>
    </source>
</evidence>
<dbReference type="SUPFAM" id="SSF158472">
    <property type="entry name" value="HAMP domain-like"/>
    <property type="match status" value="1"/>
</dbReference>
<evidence type="ECO:0000256" key="14">
    <source>
        <dbReference type="SAM" id="Phobius"/>
    </source>
</evidence>
<evidence type="ECO:0000256" key="5">
    <source>
        <dbReference type="ARBA" id="ARBA00022553"/>
    </source>
</evidence>
<feature type="domain" description="HAMP" evidence="16">
    <location>
        <begin position="328"/>
        <end position="380"/>
    </location>
</feature>
<evidence type="ECO:0000256" key="13">
    <source>
        <dbReference type="ARBA" id="ARBA00023136"/>
    </source>
</evidence>
<evidence type="ECO:0000256" key="3">
    <source>
        <dbReference type="ARBA" id="ARBA00012438"/>
    </source>
</evidence>
<feature type="transmembrane region" description="Helical" evidence="14">
    <location>
        <begin position="309"/>
        <end position="327"/>
    </location>
</feature>
<dbReference type="InterPro" id="IPR003660">
    <property type="entry name" value="HAMP_dom"/>
</dbReference>
<evidence type="ECO:0000256" key="9">
    <source>
        <dbReference type="ARBA" id="ARBA00022777"/>
    </source>
</evidence>
<protein>
    <recommendedName>
        <fullName evidence="3">histidine kinase</fullName>
        <ecNumber evidence="3">2.7.13.3</ecNumber>
    </recommendedName>
</protein>
<evidence type="ECO:0000256" key="11">
    <source>
        <dbReference type="ARBA" id="ARBA00022989"/>
    </source>
</evidence>
<dbReference type="Pfam" id="PF02743">
    <property type="entry name" value="dCache_1"/>
    <property type="match status" value="1"/>
</dbReference>
<dbReference type="SUPFAM" id="SSF55874">
    <property type="entry name" value="ATPase domain of HSP90 chaperone/DNA topoisomerase II/histidine kinase"/>
    <property type="match status" value="1"/>
</dbReference>
<keyword evidence="9 17" id="KW-0418">Kinase</keyword>
<comment type="subcellular location">
    <subcellularLocation>
        <location evidence="2">Cell membrane</location>
        <topology evidence="2">Multi-pass membrane protein</topology>
    </subcellularLocation>
</comment>
<dbReference type="PROSITE" id="PS50109">
    <property type="entry name" value="HIS_KIN"/>
    <property type="match status" value="1"/>
</dbReference>
<dbReference type="Pfam" id="PF02518">
    <property type="entry name" value="HATPase_c"/>
    <property type="match status" value="1"/>
</dbReference>
<dbReference type="GO" id="GO:0005886">
    <property type="term" value="C:plasma membrane"/>
    <property type="evidence" value="ECO:0007669"/>
    <property type="project" value="UniProtKB-SubCell"/>
</dbReference>
<evidence type="ECO:0000256" key="4">
    <source>
        <dbReference type="ARBA" id="ARBA00022475"/>
    </source>
</evidence>
<dbReference type="Gene3D" id="3.30.450.20">
    <property type="entry name" value="PAS domain"/>
    <property type="match status" value="2"/>
</dbReference>
<keyword evidence="10" id="KW-0067">ATP-binding</keyword>
<keyword evidence="13 14" id="KW-0472">Membrane</keyword>
<evidence type="ECO:0000256" key="8">
    <source>
        <dbReference type="ARBA" id="ARBA00022741"/>
    </source>
</evidence>
<evidence type="ECO:0000256" key="1">
    <source>
        <dbReference type="ARBA" id="ARBA00000085"/>
    </source>
</evidence>
<dbReference type="InterPro" id="IPR033479">
    <property type="entry name" value="dCache_1"/>
</dbReference>
<keyword evidence="6" id="KW-0808">Transferase</keyword>
<dbReference type="GO" id="GO:0005524">
    <property type="term" value="F:ATP binding"/>
    <property type="evidence" value="ECO:0007669"/>
    <property type="project" value="UniProtKB-KW"/>
</dbReference>
<organism evidence="17 18">
    <name type="scientific">Paenactinomyces guangxiensis</name>
    <dbReference type="NCBI Taxonomy" id="1490290"/>
    <lineage>
        <taxon>Bacteria</taxon>
        <taxon>Bacillati</taxon>
        <taxon>Bacillota</taxon>
        <taxon>Bacilli</taxon>
        <taxon>Bacillales</taxon>
        <taxon>Thermoactinomycetaceae</taxon>
        <taxon>Paenactinomyces</taxon>
    </lineage>
</organism>
<evidence type="ECO:0000256" key="2">
    <source>
        <dbReference type="ARBA" id="ARBA00004651"/>
    </source>
</evidence>
<dbReference type="PANTHER" id="PTHR34220">
    <property type="entry name" value="SENSOR HISTIDINE KINASE YPDA"/>
    <property type="match status" value="1"/>
</dbReference>
<dbReference type="CDD" id="cd06225">
    <property type="entry name" value="HAMP"/>
    <property type="match status" value="1"/>
</dbReference>
<dbReference type="InterPro" id="IPR010559">
    <property type="entry name" value="Sig_transdc_His_kin_internal"/>
</dbReference>
<dbReference type="AlphaFoldDB" id="A0A7W1WNT5"/>
<dbReference type="SMART" id="SM00304">
    <property type="entry name" value="HAMP"/>
    <property type="match status" value="1"/>
</dbReference>
<sequence>MWKRLRQMMLPHSFRFNLMFASVTCILIPACISLTIYNYLTKDEVKEQAITNSQESLQLVDVYVTNLLNDMLYIANYIQIDSEMTSILKESAAGKIYQGPDAYYQRFMDQRKIISKIDNITLVGEKSCYVTILLKNGQFYTNYQVHEYHPVQLFKEPWFERLNGLYGFESYWVGTTPTVFQSEKSHHPYQISIARTLREGDSNIYGYVVVTVLESQVNQIFKKLAVNQETMLVDSSGKILSHKDSSQIGKLFPYVKQVPEQNGSRITRISGEDYLITKHSLSFSDWSLVSLTPYQKAETKINYIFNQVFIFQLVSFFIFLFLLIYLLRKFTRPLIQLGKIANTVQHGNLEVRSNIRGQDEIGQLGLSFDLMLDRVEEMIAQITLTQARKRKAELAMLQAQINPHFLFNVLNSIRMKVMGKGDKESAEMISSLSKLLRMTISHHKGNIHFHEELETVMDYVQLMNMRQKEKIELELNVSSEAFLQQVPRFFLQPVIENALIHAYNQSAGKIVLHARLTGRQLIVIVEDSGQGMSKEALQALREKIAGGNGLEDTDPESHKGFSGIGLPNVYERMRMIFGESFRMEVDSEHGKGTRITMFIPVQEAYFHV</sequence>
<keyword evidence="4" id="KW-1003">Cell membrane</keyword>
<feature type="domain" description="Histidine kinase" evidence="15">
    <location>
        <begin position="401"/>
        <end position="603"/>
    </location>
</feature>
<dbReference type="Pfam" id="PF06580">
    <property type="entry name" value="His_kinase"/>
    <property type="match status" value="1"/>
</dbReference>
<dbReference type="InterPro" id="IPR036890">
    <property type="entry name" value="HATPase_C_sf"/>
</dbReference>
<keyword evidence="12" id="KW-0902">Two-component regulatory system</keyword>
<keyword evidence="11 14" id="KW-1133">Transmembrane helix</keyword>
<dbReference type="PRINTS" id="PR00344">
    <property type="entry name" value="BCTRLSENSOR"/>
</dbReference>
<dbReference type="Gene3D" id="1.10.8.500">
    <property type="entry name" value="HAMP domain in histidine kinase"/>
    <property type="match status" value="1"/>
</dbReference>
<evidence type="ECO:0000256" key="10">
    <source>
        <dbReference type="ARBA" id="ARBA00022840"/>
    </source>
</evidence>
<proteinExistence type="predicted"/>
<dbReference type="Gene3D" id="3.30.565.10">
    <property type="entry name" value="Histidine kinase-like ATPase, C-terminal domain"/>
    <property type="match status" value="1"/>
</dbReference>
<dbReference type="InterPro" id="IPR050640">
    <property type="entry name" value="Bact_2-comp_sensor_kinase"/>
</dbReference>
<keyword evidence="8" id="KW-0547">Nucleotide-binding</keyword>
<comment type="catalytic activity">
    <reaction evidence="1">
        <text>ATP + protein L-histidine = ADP + protein N-phospho-L-histidine.</text>
        <dbReference type="EC" id="2.7.13.3"/>
    </reaction>
</comment>
<name>A0A7W1WNT5_9BACL</name>
<evidence type="ECO:0000313" key="17">
    <source>
        <dbReference type="EMBL" id="MBA4493317.1"/>
    </source>
</evidence>
<evidence type="ECO:0000256" key="7">
    <source>
        <dbReference type="ARBA" id="ARBA00022692"/>
    </source>
</evidence>
<keyword evidence="5" id="KW-0597">Phosphoprotein</keyword>
<comment type="caution">
    <text evidence="17">The sequence shown here is derived from an EMBL/GenBank/DDBJ whole genome shotgun (WGS) entry which is preliminary data.</text>
</comment>
<dbReference type="RefSeq" id="WP_181750507.1">
    <property type="nucleotide sequence ID" value="NZ_JACEIQ010000001.1"/>
</dbReference>
<dbReference type="PROSITE" id="PS50885">
    <property type="entry name" value="HAMP"/>
    <property type="match status" value="1"/>
</dbReference>
<reference evidence="17 18" key="1">
    <citation type="submission" date="2020-07" db="EMBL/GenBank/DDBJ databases">
        <authorList>
            <person name="Feng H."/>
        </authorList>
    </citation>
    <scope>NUCLEOTIDE SEQUENCE [LARGE SCALE GENOMIC DNA]</scope>
    <source>
        <strain evidence="18">s-10</strain>
    </source>
</reference>
<dbReference type="Proteomes" id="UP000535491">
    <property type="component" value="Unassembled WGS sequence"/>
</dbReference>
<dbReference type="EMBL" id="JACEIQ010000001">
    <property type="protein sequence ID" value="MBA4493317.1"/>
    <property type="molecule type" value="Genomic_DNA"/>
</dbReference>
<evidence type="ECO:0000256" key="12">
    <source>
        <dbReference type="ARBA" id="ARBA00023012"/>
    </source>
</evidence>
<keyword evidence="18" id="KW-1185">Reference proteome</keyword>
<keyword evidence="7 14" id="KW-0812">Transmembrane</keyword>
<dbReference type="InterPro" id="IPR004358">
    <property type="entry name" value="Sig_transdc_His_kin-like_C"/>
</dbReference>
<evidence type="ECO:0000256" key="6">
    <source>
        <dbReference type="ARBA" id="ARBA00022679"/>
    </source>
</evidence>
<dbReference type="GO" id="GO:0000155">
    <property type="term" value="F:phosphorelay sensor kinase activity"/>
    <property type="evidence" value="ECO:0007669"/>
    <property type="project" value="InterPro"/>
</dbReference>
<gene>
    <name evidence="17" type="ORF">H1191_03215</name>
</gene>
<evidence type="ECO:0000259" key="15">
    <source>
        <dbReference type="PROSITE" id="PS50109"/>
    </source>
</evidence>
<accession>A0A7W1WNT5</accession>
<evidence type="ECO:0000313" key="18">
    <source>
        <dbReference type="Proteomes" id="UP000535491"/>
    </source>
</evidence>
<dbReference type="Pfam" id="PF00672">
    <property type="entry name" value="HAMP"/>
    <property type="match status" value="1"/>
</dbReference>